<dbReference type="Proteomes" id="UP000467240">
    <property type="component" value="Unassembled WGS sequence"/>
</dbReference>
<proteinExistence type="predicted"/>
<evidence type="ECO:0000313" key="2">
    <source>
        <dbReference type="EMBL" id="KAB1654278.1"/>
    </source>
</evidence>
<comment type="caution">
    <text evidence="2">The sequence shown here is derived from an EMBL/GenBank/DDBJ whole genome shotgun (WGS) entry which is preliminary data.</text>
</comment>
<accession>A0A7J5BNW5</accession>
<protein>
    <submittedName>
        <fullName evidence="2">Uncharacterized protein</fullName>
    </submittedName>
</protein>
<organism evidence="2 3">
    <name type="scientific">Pseudoclavibacter chungangensis</name>
    <dbReference type="NCBI Taxonomy" id="587635"/>
    <lineage>
        <taxon>Bacteria</taxon>
        <taxon>Bacillati</taxon>
        <taxon>Actinomycetota</taxon>
        <taxon>Actinomycetes</taxon>
        <taxon>Micrococcales</taxon>
        <taxon>Microbacteriaceae</taxon>
        <taxon>Pseudoclavibacter</taxon>
    </lineage>
</organism>
<gene>
    <name evidence="2" type="ORF">F8O01_13660</name>
</gene>
<evidence type="ECO:0000313" key="3">
    <source>
        <dbReference type="Proteomes" id="UP000467240"/>
    </source>
</evidence>
<dbReference type="EMBL" id="WBJZ01000019">
    <property type="protein sequence ID" value="KAB1654278.1"/>
    <property type="molecule type" value="Genomic_DNA"/>
</dbReference>
<feature type="compositionally biased region" description="Polar residues" evidence="1">
    <location>
        <begin position="1"/>
        <end position="12"/>
    </location>
</feature>
<name>A0A7J5BNW5_9MICO</name>
<dbReference type="AlphaFoldDB" id="A0A7J5BNW5"/>
<dbReference type="OrthoDB" id="4748714at2"/>
<dbReference type="RefSeq" id="WP_158041515.1">
    <property type="nucleotide sequence ID" value="NZ_JACCFV010000001.1"/>
</dbReference>
<feature type="region of interest" description="Disordered" evidence="1">
    <location>
        <begin position="1"/>
        <end position="20"/>
    </location>
</feature>
<keyword evidence="3" id="KW-1185">Reference proteome</keyword>
<evidence type="ECO:0000256" key="1">
    <source>
        <dbReference type="SAM" id="MobiDB-lite"/>
    </source>
</evidence>
<reference evidence="2 3" key="1">
    <citation type="submission" date="2019-09" db="EMBL/GenBank/DDBJ databases">
        <title>Phylogeny of genus Pseudoclavibacter and closely related genus.</title>
        <authorList>
            <person name="Li Y."/>
        </authorList>
    </citation>
    <scope>NUCLEOTIDE SEQUENCE [LARGE SCALE GENOMIC DNA]</scope>
    <source>
        <strain evidence="2 3">DSM 23821</strain>
    </source>
</reference>
<sequence>MESLQRNATTPPARTAHDASVRHPAGDILLTLTQNLGRKVVAHALNVDERTIRRWIEKAEFRLADGPERALRSLFLCYSTIAGVDDGHVARAWFIGMNPNLDDETPVDEFRAGHERDVLSAARAYAEHA</sequence>